<dbReference type="CDD" id="cd22126">
    <property type="entry name" value="F-box_FBXL15"/>
    <property type="match status" value="1"/>
</dbReference>
<dbReference type="SMART" id="SM00367">
    <property type="entry name" value="LRR_CC"/>
    <property type="match status" value="3"/>
</dbReference>
<dbReference type="AlphaFoldDB" id="A0A1W4WP04"/>
<reference evidence="2" key="1">
    <citation type="submission" date="2025-08" db="UniProtKB">
        <authorList>
            <consortium name="RefSeq"/>
        </authorList>
    </citation>
    <scope>IDENTIFICATION</scope>
    <source>
        <tissue evidence="2">Entire body</tissue>
    </source>
</reference>
<dbReference type="InterPro" id="IPR006553">
    <property type="entry name" value="Leu-rich_rpt_Cys-con_subtyp"/>
</dbReference>
<dbReference type="Gene3D" id="3.80.10.10">
    <property type="entry name" value="Ribonuclease Inhibitor"/>
    <property type="match status" value="1"/>
</dbReference>
<sequence length="288" mass="32471">MMSAMSDGEEDTQETDLFNIPWDDVLVPYIGPTLSVKDCFNLRCVSRSGKSLGESILKKVHKLVLSSTLSQNQGTIQVLRKNCKDIRILTVIPEDEEQDVPSKISAENFIILTSGLKRLQHVNLAHCVNLSPRAVHHIFVNSKYMTFLDLTRCCWLTDGALQTLMVHQRHLRDVNLRCCCQISTKCLIKLVALCSNLEQLNLQQLSSVDDSVLAAILHHCNNLNSLNLVMCQEVSPSAIERFLLMKPSVSVKQFGCRSLMCLDPTLYTLMRHNEGGGYMQMPMGLRFF</sequence>
<dbReference type="InterPro" id="IPR032675">
    <property type="entry name" value="LRR_dom_sf"/>
</dbReference>
<dbReference type="SUPFAM" id="SSF52047">
    <property type="entry name" value="RNI-like"/>
    <property type="match status" value="1"/>
</dbReference>
<evidence type="ECO:0000313" key="2">
    <source>
        <dbReference type="RefSeq" id="XP_018321770.1"/>
    </source>
</evidence>
<dbReference type="InParanoid" id="A0A1W4WP04"/>
<dbReference type="Proteomes" id="UP000192223">
    <property type="component" value="Unplaced"/>
</dbReference>
<keyword evidence="1" id="KW-1185">Reference proteome</keyword>
<evidence type="ECO:0000313" key="1">
    <source>
        <dbReference type="Proteomes" id="UP000192223"/>
    </source>
</evidence>
<dbReference type="GO" id="GO:0019005">
    <property type="term" value="C:SCF ubiquitin ligase complex"/>
    <property type="evidence" value="ECO:0007669"/>
    <property type="project" value="TreeGrafter"/>
</dbReference>
<dbReference type="RefSeq" id="XP_018321770.1">
    <property type="nucleotide sequence ID" value="XM_018466268.2"/>
</dbReference>
<dbReference type="PANTHER" id="PTHR13318">
    <property type="entry name" value="PARTNER OF PAIRED, ISOFORM B-RELATED"/>
    <property type="match status" value="1"/>
</dbReference>
<accession>A0A1W4WP04</accession>
<organism evidence="1 2">
    <name type="scientific">Agrilus planipennis</name>
    <name type="common">Emerald ash borer</name>
    <name type="synonym">Agrilus marcopoli</name>
    <dbReference type="NCBI Taxonomy" id="224129"/>
    <lineage>
        <taxon>Eukaryota</taxon>
        <taxon>Metazoa</taxon>
        <taxon>Ecdysozoa</taxon>
        <taxon>Arthropoda</taxon>
        <taxon>Hexapoda</taxon>
        <taxon>Insecta</taxon>
        <taxon>Pterygota</taxon>
        <taxon>Neoptera</taxon>
        <taxon>Endopterygota</taxon>
        <taxon>Coleoptera</taxon>
        <taxon>Polyphaga</taxon>
        <taxon>Elateriformia</taxon>
        <taxon>Buprestoidea</taxon>
        <taxon>Buprestidae</taxon>
        <taxon>Agrilinae</taxon>
        <taxon>Agrilus</taxon>
    </lineage>
</organism>
<name>A0A1W4WP04_AGRPL</name>
<gene>
    <name evidence="2" type="primary">LOC108734634</name>
</gene>
<dbReference type="CTD" id="33705"/>
<dbReference type="KEGG" id="apln:108734634"/>
<proteinExistence type="predicted"/>
<dbReference type="STRING" id="224129.A0A1W4WP04"/>
<dbReference type="GO" id="GO:0031146">
    <property type="term" value="P:SCF-dependent proteasomal ubiquitin-dependent protein catabolic process"/>
    <property type="evidence" value="ECO:0007669"/>
    <property type="project" value="TreeGrafter"/>
</dbReference>
<dbReference type="OrthoDB" id="10257471at2759"/>
<dbReference type="GeneID" id="108734634"/>
<protein>
    <submittedName>
        <fullName evidence="2">F-box/LRR-repeat protein 15</fullName>
    </submittedName>
</protein>